<organism evidence="3 4">
    <name type="scientific">Rubrivivax rivuli</name>
    <dbReference type="NCBI Taxonomy" id="1862385"/>
    <lineage>
        <taxon>Bacteria</taxon>
        <taxon>Pseudomonadati</taxon>
        <taxon>Pseudomonadota</taxon>
        <taxon>Betaproteobacteria</taxon>
        <taxon>Burkholderiales</taxon>
        <taxon>Sphaerotilaceae</taxon>
        <taxon>Rubrivivax</taxon>
    </lineage>
</organism>
<dbReference type="PANTHER" id="PTHR40446">
    <property type="entry name" value="N-ACETYLGLUCOSAMINE-1-PHOSPHODIESTER ALPHA-N-ACETYLGLUCOSAMINIDASE"/>
    <property type="match status" value="1"/>
</dbReference>
<keyword evidence="3" id="KW-0378">Hydrolase</keyword>
<proteinExistence type="predicted"/>
<evidence type="ECO:0000259" key="2">
    <source>
        <dbReference type="Pfam" id="PF09992"/>
    </source>
</evidence>
<dbReference type="PANTHER" id="PTHR40446:SF2">
    <property type="entry name" value="N-ACETYLGLUCOSAMINE-1-PHOSPHODIESTER ALPHA-N-ACETYLGLUCOSAMINIDASE"/>
    <property type="match status" value="1"/>
</dbReference>
<evidence type="ECO:0000256" key="1">
    <source>
        <dbReference type="SAM" id="SignalP"/>
    </source>
</evidence>
<dbReference type="RefSeq" id="WP_128228073.1">
    <property type="nucleotide sequence ID" value="NZ_SACR01000002.1"/>
</dbReference>
<name>A0A437RLX6_9BURK</name>
<feature type="chain" id="PRO_5019167973" evidence="1">
    <location>
        <begin position="24"/>
        <end position="272"/>
    </location>
</feature>
<dbReference type="OrthoDB" id="9809781at2"/>
<evidence type="ECO:0000313" key="3">
    <source>
        <dbReference type="EMBL" id="RVU47612.1"/>
    </source>
</evidence>
<gene>
    <name evidence="3" type="ORF">EOE66_07725</name>
</gene>
<comment type="caution">
    <text evidence="3">The sequence shown here is derived from an EMBL/GenBank/DDBJ whole genome shotgun (WGS) entry which is preliminary data.</text>
</comment>
<dbReference type="PROSITE" id="PS51257">
    <property type="entry name" value="PROKAR_LIPOPROTEIN"/>
    <property type="match status" value="1"/>
</dbReference>
<dbReference type="AlphaFoldDB" id="A0A437RLX6"/>
<keyword evidence="4" id="KW-1185">Reference proteome</keyword>
<dbReference type="Proteomes" id="UP000285575">
    <property type="component" value="Unassembled WGS sequence"/>
</dbReference>
<keyword evidence="1" id="KW-0732">Signal</keyword>
<sequence length="272" mass="28766">MKGWRGWRGAACAALALLLGACALPPAGAPGAPGWARIAPGLDYRRAQPWPGAELHLLRLDLQAPGLRLAISAPAERGQTLDAMPGAAAALAIVNASFFDRQFDARGWTVSEGEVWPRPLAVATSPLLACTREQRCEIVFEPPAAAPPAWFNAVAGTPWLVREGRAREPSDDQRCPGLCAREHPRTVVGLDAARRHLWIVVAEGRRPGVPGVVLAPLAQWLQAQGVYEAVNLDGGGSSALFVQGRSLAARPANEPAQRAVANALRIVARPAP</sequence>
<feature type="domain" description="Phosphodiester glycosidase" evidence="2">
    <location>
        <begin position="90"/>
        <end position="266"/>
    </location>
</feature>
<reference evidence="3 4" key="1">
    <citation type="submission" date="2019-01" db="EMBL/GenBank/DDBJ databases">
        <authorList>
            <person name="Chen W.-M."/>
        </authorList>
    </citation>
    <scope>NUCLEOTIDE SEQUENCE [LARGE SCALE GENOMIC DNA]</scope>
    <source>
        <strain evidence="3 4">KYPY4</strain>
    </source>
</reference>
<dbReference type="Pfam" id="PF09992">
    <property type="entry name" value="NAGPA"/>
    <property type="match status" value="1"/>
</dbReference>
<dbReference type="GO" id="GO:0016798">
    <property type="term" value="F:hydrolase activity, acting on glycosyl bonds"/>
    <property type="evidence" value="ECO:0007669"/>
    <property type="project" value="UniProtKB-KW"/>
</dbReference>
<evidence type="ECO:0000313" key="4">
    <source>
        <dbReference type="Proteomes" id="UP000285575"/>
    </source>
</evidence>
<accession>A0A437RLX6</accession>
<dbReference type="InterPro" id="IPR018711">
    <property type="entry name" value="NAGPA"/>
</dbReference>
<protein>
    <submittedName>
        <fullName evidence="3">Phosphodiester glycosidase family protein</fullName>
    </submittedName>
</protein>
<dbReference type="EMBL" id="SACR01000002">
    <property type="protein sequence ID" value="RVU47612.1"/>
    <property type="molecule type" value="Genomic_DNA"/>
</dbReference>
<keyword evidence="3" id="KW-0326">Glycosidase</keyword>
<feature type="signal peptide" evidence="1">
    <location>
        <begin position="1"/>
        <end position="23"/>
    </location>
</feature>